<dbReference type="InterPro" id="IPR029052">
    <property type="entry name" value="Metallo-depent_PP-like"/>
</dbReference>
<proteinExistence type="predicted"/>
<dbReference type="PANTHER" id="PTHR34597:SF3">
    <property type="entry name" value="OUTER MEMBRANE TRANSPORTER CDIB"/>
    <property type="match status" value="1"/>
</dbReference>
<dbReference type="EMBL" id="FQUX01000002">
    <property type="protein sequence ID" value="SHE96975.1"/>
    <property type="molecule type" value="Genomic_DNA"/>
</dbReference>
<sequence>MFRKINLLLISMFVLLAEGEVFSQGMKSINSTLDADLRHDFYFLGNSGIGDPKQLDEVIGGLYKNAEHSPGTVIFLGNSVPLNNRRLNKHGVNIGIPTGKILNQTKGLFKKGFSVHYLPGVSEWSFGLNGFKHLQQELEQELSSKEIFLPRHGCPIEKRKVNTKVDLLLIDSYWAMMSWDTMPGINSGCEIQSREDFYIEIEDEIVKSQGKTLIVGMHHPLVSLGPNGSPRGFGLNPNSLNDPDYRYFRERVGTIAKQWPNVIFVAAHEQSLQVQFMDQSPMFVSGSASRVTKVRRSNSDEDFALASPGFLRVSVYGNGTVWAEFFAKDNGFAKPVYKQEIQSGYEQQNLTTEIFSDSLVRTSIYAHKPLVDNTINRTMFGSNYMQDYITSIGVRAVNLDTLKGGLKVIRKGGGHQTQSLRLMDKQERQYTLRSLEKNALRFVQHFIYKTHYLSPEYQETYLLRMLQEYWTTANPYGVLTIAELSDALAILHPSPSLYFVPSQPALGKFNEDFGNKLYYFEEHLSDGHGDVEKLGYSDEIISSFKLLKKLKSRNRVTIDKSLYIRNRIFDNLIGDWDRHADQWRWARYRKADGLDYYRPIPRDRDQAYSNFEGIVLRTLTLLAPPLRFMQKYGSDYKHIKWFNDAGDDLDLAVLDAHNLEDWLREALFIKQHLTDTVISRAFDQLPKEVDETRAEKVKLTLKMRIEKVESLAVELYNNLSRNVLITGTKGNDTFAIVRNADGSVFIKGNSKDEKGRQPFWQQTYDPKVTREIWVYGLEGEDLFEISGSGKGNIMVRIIGGNGQDSYKATNKRGLRIYDYLSEPNSIQGSVRRKLSDRYDLNTYHFKKHPRTIGFTSPILAYERDNKLTLGFQYSATYRSLYREPFTSHHKFSTRYFSGTSGAALDYSGEFTEVLPKLNFGIDAGYSSPNHILNFFGFGNQSINPEEQLGVEYNQVRIRRVHLEPKLIRQGFKNSKLSLSAIYDYYKVERSPRRFISNGTISEELFGGNHFFGAAANYYYENFDSALQPRLGLGYGITVGFTVNPDTKLGYSYLIPELQITNKLDINGRWVLATKLKGQLIGNDHFAFYQAATLGGFEGLRGFRQQRFAGKSAIYQTTDLRIAIGQLNQGILPTAITLYGGFDYGRVWHPKERSNHWHTSSGGGAYINLMGFLTGNIAYFNSIEGGRLVVGLSVPF</sequence>
<dbReference type="GO" id="GO:0008320">
    <property type="term" value="F:protein transmembrane transporter activity"/>
    <property type="evidence" value="ECO:0007669"/>
    <property type="project" value="TreeGrafter"/>
</dbReference>
<evidence type="ECO:0000259" key="1">
    <source>
        <dbReference type="Pfam" id="PF03865"/>
    </source>
</evidence>
<dbReference type="RefSeq" id="WP_143153140.1">
    <property type="nucleotide sequence ID" value="NZ_FQUX01000002.1"/>
</dbReference>
<dbReference type="AlphaFoldDB" id="A0A1M4XU53"/>
<name>A0A1M4XU53_9FLAO</name>
<dbReference type="InterPro" id="IPR005565">
    <property type="entry name" value="Hemolysn_activator_HlyB_C"/>
</dbReference>
<dbReference type="SUPFAM" id="SSF56300">
    <property type="entry name" value="Metallo-dependent phosphatases"/>
    <property type="match status" value="1"/>
</dbReference>
<dbReference type="GO" id="GO:0098046">
    <property type="term" value="C:type V protein secretion system complex"/>
    <property type="evidence" value="ECO:0007669"/>
    <property type="project" value="TreeGrafter"/>
</dbReference>
<dbReference type="Gene3D" id="2.40.160.50">
    <property type="entry name" value="membrane protein fhac: a member of the omp85/tpsb transporter family"/>
    <property type="match status" value="1"/>
</dbReference>
<dbReference type="GO" id="GO:0046819">
    <property type="term" value="P:protein secretion by the type V secretion system"/>
    <property type="evidence" value="ECO:0007669"/>
    <property type="project" value="TreeGrafter"/>
</dbReference>
<keyword evidence="3" id="KW-1185">Reference proteome</keyword>
<evidence type="ECO:0000313" key="2">
    <source>
        <dbReference type="EMBL" id="SHE96975.1"/>
    </source>
</evidence>
<accession>A0A1M4XU53</accession>
<reference evidence="3" key="1">
    <citation type="submission" date="2016-11" db="EMBL/GenBank/DDBJ databases">
        <authorList>
            <person name="Varghese N."/>
            <person name="Submissions S."/>
        </authorList>
    </citation>
    <scope>NUCLEOTIDE SEQUENCE [LARGE SCALE GENOMIC DNA]</scope>
    <source>
        <strain evidence="3">DSM 17539</strain>
    </source>
</reference>
<protein>
    <recommendedName>
        <fullName evidence="1">Haemolysin activator HlyB C-terminal domain-containing protein</fullName>
    </recommendedName>
</protein>
<gene>
    <name evidence="2" type="ORF">SAMN03080594_102201</name>
</gene>
<dbReference type="PANTHER" id="PTHR34597">
    <property type="entry name" value="SLR1661 PROTEIN"/>
    <property type="match status" value="1"/>
</dbReference>
<organism evidence="2 3">
    <name type="scientific">Arenibacter palladensis</name>
    <dbReference type="NCBI Taxonomy" id="237373"/>
    <lineage>
        <taxon>Bacteria</taxon>
        <taxon>Pseudomonadati</taxon>
        <taxon>Bacteroidota</taxon>
        <taxon>Flavobacteriia</taxon>
        <taxon>Flavobacteriales</taxon>
        <taxon>Flavobacteriaceae</taxon>
        <taxon>Arenibacter</taxon>
    </lineage>
</organism>
<dbReference type="InterPro" id="IPR051544">
    <property type="entry name" value="TPS_OM_transporter"/>
</dbReference>
<dbReference type="Proteomes" id="UP000184406">
    <property type="component" value="Unassembled WGS sequence"/>
</dbReference>
<feature type="domain" description="Haemolysin activator HlyB C-terminal" evidence="1">
    <location>
        <begin position="1049"/>
        <end position="1159"/>
    </location>
</feature>
<dbReference type="Gene3D" id="3.60.21.10">
    <property type="match status" value="1"/>
</dbReference>
<dbReference type="OrthoDB" id="333971at2"/>
<evidence type="ECO:0000313" key="3">
    <source>
        <dbReference type="Proteomes" id="UP000184406"/>
    </source>
</evidence>
<dbReference type="Pfam" id="PF03865">
    <property type="entry name" value="ShlB"/>
    <property type="match status" value="1"/>
</dbReference>